<dbReference type="RefSeq" id="WP_128410547.1">
    <property type="nucleotide sequence ID" value="NZ_SBHX01000028.1"/>
</dbReference>
<dbReference type="AlphaFoldDB" id="A0A444I2R5"/>
<reference evidence="1 2" key="1">
    <citation type="submission" date="2019-01" db="EMBL/GenBank/DDBJ databases">
        <title>RHIZO-ID as a novel technology for direct rhizobia identification.</title>
        <authorList>
            <person name="De Meyer S.E."/>
        </authorList>
    </citation>
    <scope>NUCLEOTIDE SEQUENCE [LARGE SCALE GENOMIC DNA]</scope>
    <source>
        <strain evidence="1 2">WSM448</strain>
    </source>
</reference>
<protein>
    <submittedName>
        <fullName evidence="1">Uncharacterized protein</fullName>
    </submittedName>
</protein>
<evidence type="ECO:0000313" key="2">
    <source>
        <dbReference type="Proteomes" id="UP000283817"/>
    </source>
</evidence>
<evidence type="ECO:0000313" key="1">
    <source>
        <dbReference type="EMBL" id="RWX31782.1"/>
    </source>
</evidence>
<dbReference type="EMBL" id="SBHX01000028">
    <property type="protein sequence ID" value="RWX31782.1"/>
    <property type="molecule type" value="Genomic_DNA"/>
</dbReference>
<gene>
    <name evidence="1" type="ORF">EHI47_12000</name>
</gene>
<organism evidence="1 2">
    <name type="scientific">Rhizobium leguminosarum</name>
    <dbReference type="NCBI Taxonomy" id="384"/>
    <lineage>
        <taxon>Bacteria</taxon>
        <taxon>Pseudomonadati</taxon>
        <taxon>Pseudomonadota</taxon>
        <taxon>Alphaproteobacteria</taxon>
        <taxon>Hyphomicrobiales</taxon>
        <taxon>Rhizobiaceae</taxon>
        <taxon>Rhizobium/Agrobacterium group</taxon>
        <taxon>Rhizobium</taxon>
    </lineage>
</organism>
<comment type="caution">
    <text evidence="1">The sequence shown here is derived from an EMBL/GenBank/DDBJ whole genome shotgun (WGS) entry which is preliminary data.</text>
</comment>
<accession>A0A444I2R5</accession>
<proteinExistence type="predicted"/>
<name>A0A444I2R5_RHILE</name>
<sequence length="114" mass="12280">MASSEITSVSSIGAGIGRQSVETKHIARVQSTFIDELDQIQQNRQDATIGGLTVDYTLNIDAETSDQPLALTLSAAFAENSLENVLGYLSLRADPLSANTVRIMRRAANNRSAR</sequence>
<dbReference type="Proteomes" id="UP000283817">
    <property type="component" value="Unassembled WGS sequence"/>
</dbReference>